<name>A0A915EWL9_9BILA</name>
<sequence length="138" mass="15192">MWRPGPTHHPIPGIAAAYPETKKNKSQPCGRALALRGKNKGSRSSKSIVVTAQIVCLLSRRTMGVLLEMKCSRSAKKEVSQERSWQSGGQQPDRLHSQSYRRMTKQNSQSKSRSLSSSIQEDSSSEKSYDSGSIIGEA</sequence>
<dbReference type="WBParaSite" id="jg98">
    <property type="protein sequence ID" value="jg98"/>
    <property type="gene ID" value="jg98"/>
</dbReference>
<evidence type="ECO:0000313" key="3">
    <source>
        <dbReference type="WBParaSite" id="jg98"/>
    </source>
</evidence>
<accession>A0A915EWL9</accession>
<protein>
    <submittedName>
        <fullName evidence="3">Uncharacterized protein</fullName>
    </submittedName>
</protein>
<dbReference type="Proteomes" id="UP000887574">
    <property type="component" value="Unplaced"/>
</dbReference>
<organism evidence="2 3">
    <name type="scientific">Ditylenchus dipsaci</name>
    <dbReference type="NCBI Taxonomy" id="166011"/>
    <lineage>
        <taxon>Eukaryota</taxon>
        <taxon>Metazoa</taxon>
        <taxon>Ecdysozoa</taxon>
        <taxon>Nematoda</taxon>
        <taxon>Chromadorea</taxon>
        <taxon>Rhabditida</taxon>
        <taxon>Tylenchina</taxon>
        <taxon>Tylenchomorpha</taxon>
        <taxon>Sphaerularioidea</taxon>
        <taxon>Anguinidae</taxon>
        <taxon>Anguininae</taxon>
        <taxon>Ditylenchus</taxon>
    </lineage>
</organism>
<keyword evidence="2" id="KW-1185">Reference proteome</keyword>
<feature type="region of interest" description="Disordered" evidence="1">
    <location>
        <begin position="1"/>
        <end position="26"/>
    </location>
</feature>
<feature type="region of interest" description="Disordered" evidence="1">
    <location>
        <begin position="73"/>
        <end position="138"/>
    </location>
</feature>
<evidence type="ECO:0000256" key="1">
    <source>
        <dbReference type="SAM" id="MobiDB-lite"/>
    </source>
</evidence>
<evidence type="ECO:0000313" key="2">
    <source>
        <dbReference type="Proteomes" id="UP000887574"/>
    </source>
</evidence>
<dbReference type="AlphaFoldDB" id="A0A915EWL9"/>
<reference evidence="3" key="1">
    <citation type="submission" date="2022-11" db="UniProtKB">
        <authorList>
            <consortium name="WormBaseParasite"/>
        </authorList>
    </citation>
    <scope>IDENTIFICATION</scope>
</reference>
<proteinExistence type="predicted"/>
<feature type="compositionally biased region" description="Low complexity" evidence="1">
    <location>
        <begin position="108"/>
        <end position="122"/>
    </location>
</feature>
<feature type="compositionally biased region" description="Polar residues" evidence="1">
    <location>
        <begin position="97"/>
        <end position="107"/>
    </location>
</feature>